<dbReference type="Proteomes" id="UP000199614">
    <property type="component" value="Unassembled WGS sequence"/>
</dbReference>
<dbReference type="EMBL" id="FOUY01000036">
    <property type="protein sequence ID" value="SFO20480.1"/>
    <property type="molecule type" value="Genomic_DNA"/>
</dbReference>
<reference evidence="7 8" key="1">
    <citation type="submission" date="2016-10" db="EMBL/GenBank/DDBJ databases">
        <authorList>
            <person name="de Groot N.N."/>
        </authorList>
    </citation>
    <scope>NUCLEOTIDE SEQUENCE [LARGE SCALE GENOMIC DNA]</scope>
    <source>
        <strain evidence="7 8">CGMCC 4.1877</strain>
    </source>
</reference>
<dbReference type="SUPFAM" id="SSF52540">
    <property type="entry name" value="P-loop containing nucleoside triphosphate hydrolases"/>
    <property type="match status" value="2"/>
</dbReference>
<evidence type="ECO:0000256" key="1">
    <source>
        <dbReference type="ARBA" id="ARBA00005417"/>
    </source>
</evidence>
<dbReference type="GO" id="GO:0005524">
    <property type="term" value="F:ATP binding"/>
    <property type="evidence" value="ECO:0007669"/>
    <property type="project" value="UniProtKB-KW"/>
</dbReference>
<keyword evidence="3" id="KW-0547">Nucleotide-binding</keyword>
<accession>A0A1I5F9Y2</accession>
<dbReference type="GO" id="GO:0016887">
    <property type="term" value="F:ATP hydrolysis activity"/>
    <property type="evidence" value="ECO:0007669"/>
    <property type="project" value="InterPro"/>
</dbReference>
<dbReference type="CDD" id="cd03257">
    <property type="entry name" value="ABC_NikE_OppD_transporters"/>
    <property type="match status" value="2"/>
</dbReference>
<organism evidence="7 8">
    <name type="scientific">Pseudonocardia ammonioxydans</name>
    <dbReference type="NCBI Taxonomy" id="260086"/>
    <lineage>
        <taxon>Bacteria</taxon>
        <taxon>Bacillati</taxon>
        <taxon>Actinomycetota</taxon>
        <taxon>Actinomycetes</taxon>
        <taxon>Pseudonocardiales</taxon>
        <taxon>Pseudonocardiaceae</taxon>
        <taxon>Pseudonocardia</taxon>
    </lineage>
</organism>
<dbReference type="PANTHER" id="PTHR43776">
    <property type="entry name" value="TRANSPORT ATP-BINDING PROTEIN"/>
    <property type="match status" value="1"/>
</dbReference>
<dbReference type="GO" id="GO:0055085">
    <property type="term" value="P:transmembrane transport"/>
    <property type="evidence" value="ECO:0007669"/>
    <property type="project" value="UniProtKB-ARBA"/>
</dbReference>
<dbReference type="InterPro" id="IPR050319">
    <property type="entry name" value="ABC_transp_ATP-bind"/>
</dbReference>
<dbReference type="InterPro" id="IPR003593">
    <property type="entry name" value="AAA+_ATPase"/>
</dbReference>
<feature type="region of interest" description="Disordered" evidence="5">
    <location>
        <begin position="1"/>
        <end position="24"/>
    </location>
</feature>
<dbReference type="GO" id="GO:0015833">
    <property type="term" value="P:peptide transport"/>
    <property type="evidence" value="ECO:0007669"/>
    <property type="project" value="InterPro"/>
</dbReference>
<dbReference type="InterPro" id="IPR017871">
    <property type="entry name" value="ABC_transporter-like_CS"/>
</dbReference>
<feature type="domain" description="ABC transporter" evidence="6">
    <location>
        <begin position="29"/>
        <end position="274"/>
    </location>
</feature>
<dbReference type="InterPro" id="IPR003439">
    <property type="entry name" value="ABC_transporter-like_ATP-bd"/>
</dbReference>
<dbReference type="NCBIfam" id="NF008453">
    <property type="entry name" value="PRK11308.1"/>
    <property type="match status" value="2"/>
</dbReference>
<dbReference type="NCBIfam" id="NF007739">
    <property type="entry name" value="PRK10419.1"/>
    <property type="match status" value="2"/>
</dbReference>
<dbReference type="InterPro" id="IPR013563">
    <property type="entry name" value="Oligopep_ABC_C"/>
</dbReference>
<keyword evidence="8" id="KW-1185">Reference proteome</keyword>
<feature type="domain" description="ABC transporter" evidence="6">
    <location>
        <begin position="316"/>
        <end position="563"/>
    </location>
</feature>
<dbReference type="PROSITE" id="PS50893">
    <property type="entry name" value="ABC_TRANSPORTER_2"/>
    <property type="match status" value="2"/>
</dbReference>
<dbReference type="PANTHER" id="PTHR43776:SF7">
    <property type="entry name" value="D,D-DIPEPTIDE TRANSPORT ATP-BINDING PROTEIN DDPF-RELATED"/>
    <property type="match status" value="1"/>
</dbReference>
<comment type="similarity">
    <text evidence="1">Belongs to the ABC transporter superfamily.</text>
</comment>
<evidence type="ECO:0000259" key="6">
    <source>
        <dbReference type="PROSITE" id="PS50893"/>
    </source>
</evidence>
<feature type="compositionally biased region" description="Low complexity" evidence="5">
    <location>
        <begin position="13"/>
        <end position="24"/>
    </location>
</feature>
<dbReference type="STRING" id="260086.SAMN05216207_103637"/>
<dbReference type="InterPro" id="IPR027417">
    <property type="entry name" value="P-loop_NTPase"/>
</dbReference>
<evidence type="ECO:0000256" key="3">
    <source>
        <dbReference type="ARBA" id="ARBA00022741"/>
    </source>
</evidence>
<sequence length="576" mass="59796">MRTFGASTGGASSGAASSGAANTTAASTVEVRDLRVHAGARELVRGVDLTIAPGERVGLIGGSGSGKSLTAYALMGLLDDELHATGSVTVGGVDVLRAGERTMSRTRGRVASVVFQEPMTALNPLMTVGAQVAEAVLWHGGGSRAAARRRAVELLDLVRLPDPAGAARSFPHQLSGGQRQRVVIAIALANDPALLICDEPTTALDVTVQARVLELVAELVRARDTALLFISHDLAVVGAMADRVAVMHDGRVVETGPVREVLGAPRHEHTRALLAASGTGGPRTRPAAGVGHSALEPAAPDARPVFLAEDGTTPLIRARDLRRDYPGRRTGLLGRSAPVAGLRGVSFDIAEGAAVGLVGESGSGKSTLLRLIAGLDTATAGSVEVAGCDPATADRAALRRLRGDVSVVFQDPAGSLDPRMTVAQIVAEPLHGLPRAETADRVREVVASVGLPPDALERHPHRFSGGQRQRISIARALVTRPRILVADEPVSALDVSVRGQVLDLITDLAGSHDLTLLFIAHDLGVVAQVCDRVLVLADGRIVEGGPVGDVYDRPRHPFTAELVAATPRLADALRQA</sequence>
<proteinExistence type="inferred from homology"/>
<dbReference type="OrthoDB" id="3677453at2"/>
<name>A0A1I5F9Y2_PSUAM</name>
<dbReference type="RefSeq" id="WP_093351474.1">
    <property type="nucleotide sequence ID" value="NZ_FOUY01000036.1"/>
</dbReference>
<dbReference type="AlphaFoldDB" id="A0A1I5F9Y2"/>
<dbReference type="Pfam" id="PF08352">
    <property type="entry name" value="oligo_HPY"/>
    <property type="match status" value="1"/>
</dbReference>
<evidence type="ECO:0000256" key="5">
    <source>
        <dbReference type="SAM" id="MobiDB-lite"/>
    </source>
</evidence>
<dbReference type="Gene3D" id="3.40.50.300">
    <property type="entry name" value="P-loop containing nucleotide triphosphate hydrolases"/>
    <property type="match status" value="2"/>
</dbReference>
<keyword evidence="4 7" id="KW-0067">ATP-binding</keyword>
<evidence type="ECO:0000256" key="4">
    <source>
        <dbReference type="ARBA" id="ARBA00022840"/>
    </source>
</evidence>
<dbReference type="PROSITE" id="PS00211">
    <property type="entry name" value="ABC_TRANSPORTER_1"/>
    <property type="match status" value="2"/>
</dbReference>
<evidence type="ECO:0000313" key="8">
    <source>
        <dbReference type="Proteomes" id="UP000199614"/>
    </source>
</evidence>
<gene>
    <name evidence="7" type="ORF">SAMN05216207_103637</name>
</gene>
<dbReference type="SMART" id="SM00382">
    <property type="entry name" value="AAA"/>
    <property type="match status" value="2"/>
</dbReference>
<dbReference type="Pfam" id="PF00005">
    <property type="entry name" value="ABC_tran"/>
    <property type="match status" value="2"/>
</dbReference>
<evidence type="ECO:0000256" key="2">
    <source>
        <dbReference type="ARBA" id="ARBA00022448"/>
    </source>
</evidence>
<keyword evidence="2" id="KW-0813">Transport</keyword>
<evidence type="ECO:0000313" key="7">
    <source>
        <dbReference type="EMBL" id="SFO20480.1"/>
    </source>
</evidence>
<protein>
    <submittedName>
        <fullName evidence="7">Peptide/nickel transport system ATP-binding protein</fullName>
    </submittedName>
</protein>